<dbReference type="InterPro" id="IPR004089">
    <property type="entry name" value="MCPsignal_dom"/>
</dbReference>
<organism evidence="6">
    <name type="scientific">Desulfurella acetivorans</name>
    <dbReference type="NCBI Taxonomy" id="33002"/>
    <lineage>
        <taxon>Bacteria</taxon>
        <taxon>Pseudomonadati</taxon>
        <taxon>Campylobacterota</taxon>
        <taxon>Desulfurellia</taxon>
        <taxon>Desulfurellales</taxon>
        <taxon>Desulfurellaceae</taxon>
        <taxon>Desulfurella</taxon>
    </lineage>
</organism>
<evidence type="ECO:0000259" key="5">
    <source>
        <dbReference type="PROSITE" id="PS50111"/>
    </source>
</evidence>
<dbReference type="GO" id="GO:0016020">
    <property type="term" value="C:membrane"/>
    <property type="evidence" value="ECO:0007669"/>
    <property type="project" value="InterPro"/>
</dbReference>
<evidence type="ECO:0000256" key="1">
    <source>
        <dbReference type="ARBA" id="ARBA00023224"/>
    </source>
</evidence>
<dbReference type="Pfam" id="PF00015">
    <property type="entry name" value="MCPsignal"/>
    <property type="match status" value="1"/>
</dbReference>
<dbReference type="Gene3D" id="1.20.120.30">
    <property type="entry name" value="Aspartate receptor, ligand-binding domain"/>
    <property type="match status" value="1"/>
</dbReference>
<dbReference type="Gene3D" id="1.10.287.950">
    <property type="entry name" value="Methyl-accepting chemotaxis protein"/>
    <property type="match status" value="1"/>
</dbReference>
<dbReference type="GO" id="GO:0004888">
    <property type="term" value="F:transmembrane signaling receptor activity"/>
    <property type="evidence" value="ECO:0007669"/>
    <property type="project" value="InterPro"/>
</dbReference>
<dbReference type="PANTHER" id="PTHR32089:SF112">
    <property type="entry name" value="LYSOZYME-LIKE PROTEIN-RELATED"/>
    <property type="match status" value="1"/>
</dbReference>
<dbReference type="Pfam" id="PF13682">
    <property type="entry name" value="CZB"/>
    <property type="match status" value="1"/>
</dbReference>
<accession>A0A7C6A736</accession>
<feature type="coiled-coil region" evidence="4">
    <location>
        <begin position="205"/>
        <end position="260"/>
    </location>
</feature>
<keyword evidence="4" id="KW-0175">Coiled coil</keyword>
<dbReference type="GO" id="GO:0007165">
    <property type="term" value="P:signal transduction"/>
    <property type="evidence" value="ECO:0007669"/>
    <property type="project" value="UniProtKB-KW"/>
</dbReference>
<evidence type="ECO:0000256" key="2">
    <source>
        <dbReference type="ARBA" id="ARBA00029447"/>
    </source>
</evidence>
<reference evidence="6" key="1">
    <citation type="journal article" date="2020" name="mSystems">
        <title>Genome- and Community-Level Interaction Insights into Carbon Utilization and Element Cycling Functions of Hydrothermarchaeota in Hydrothermal Sediment.</title>
        <authorList>
            <person name="Zhou Z."/>
            <person name="Liu Y."/>
            <person name="Xu W."/>
            <person name="Pan J."/>
            <person name="Luo Z.H."/>
            <person name="Li M."/>
        </authorList>
    </citation>
    <scope>NUCLEOTIDE SEQUENCE [LARGE SCALE GENOMIC DNA]</scope>
    <source>
        <strain evidence="6">SpSt-1135</strain>
    </source>
</reference>
<dbReference type="InterPro" id="IPR025991">
    <property type="entry name" value="Chemoreceptor_zinc-bind_dom"/>
</dbReference>
<evidence type="ECO:0000313" key="6">
    <source>
        <dbReference type="EMBL" id="HHS49018.1"/>
    </source>
</evidence>
<dbReference type="InterPro" id="IPR004090">
    <property type="entry name" value="Chemotax_Me-accpt_rcpt"/>
</dbReference>
<comment type="caution">
    <text evidence="6">The sequence shown here is derived from an EMBL/GenBank/DDBJ whole genome shotgun (WGS) entry which is preliminary data.</text>
</comment>
<sequence>MFKKDLSLSSGYIVNKIYSGDWQDFLKVKEAFQKNKDSYTKSISYEEIQKAVNFRKHIRSIARKGVLSADSLSEFEILSGDFSEQIDKASKQLQEIASSMEEMSQTVEDIAKNAQETASIANKNLEDSKHGIETLKQVNQKMDYVVKTVNSMKEAISSFIEKAKSITSLTNDVEDISNQTNLLALNAAIEAARAGEHGRGFAVVADEIRKLAEKTQNTAKEITTQASSINEHSVIVDKEVKESLNQIEDINTSLNLLKDNLMTSQDGMLKANEYINSVAAFSQEQSQASADIAMTLENFTRSFESINADNKKLNQMVSNVSNSIFECIESFEFFPYETVFLERTKADHIKYVLGIFECIADPIKCSSADVDHHSCRLGKWYDTTGKQRYSNNRAFIELGEIHPKVHDLGRQIKEAMRSNNFAKAKELSNDLKKYSSLVQNSIDRLIEEILETYNI</sequence>
<dbReference type="GO" id="GO:0006935">
    <property type="term" value="P:chemotaxis"/>
    <property type="evidence" value="ECO:0007669"/>
    <property type="project" value="InterPro"/>
</dbReference>
<dbReference type="PANTHER" id="PTHR32089">
    <property type="entry name" value="METHYL-ACCEPTING CHEMOTAXIS PROTEIN MCPB"/>
    <property type="match status" value="1"/>
</dbReference>
<proteinExistence type="inferred from homology"/>
<dbReference type="PRINTS" id="PR00260">
    <property type="entry name" value="CHEMTRNSDUCR"/>
</dbReference>
<comment type="similarity">
    <text evidence="2">Belongs to the methyl-accepting chemotaxis (MCP) protein family.</text>
</comment>
<gene>
    <name evidence="6" type="ORF">ENM99_04070</name>
</gene>
<dbReference type="Proteomes" id="UP000886400">
    <property type="component" value="Unassembled WGS sequence"/>
</dbReference>
<dbReference type="EMBL" id="DRZX01000201">
    <property type="protein sequence ID" value="HHS49018.1"/>
    <property type="molecule type" value="Genomic_DNA"/>
</dbReference>
<dbReference type="AlphaFoldDB" id="A0A7C6A736"/>
<evidence type="ECO:0000256" key="4">
    <source>
        <dbReference type="SAM" id="Coils"/>
    </source>
</evidence>
<protein>
    <recommendedName>
        <fullName evidence="5">Methyl-accepting transducer domain-containing protein</fullName>
    </recommendedName>
</protein>
<feature type="domain" description="Methyl-accepting transducer" evidence="5">
    <location>
        <begin position="81"/>
        <end position="300"/>
    </location>
</feature>
<name>A0A7C6A736_DESAE</name>
<dbReference type="PROSITE" id="PS50111">
    <property type="entry name" value="CHEMOTAXIS_TRANSDUC_2"/>
    <property type="match status" value="1"/>
</dbReference>
<keyword evidence="1 3" id="KW-0807">Transducer</keyword>
<evidence type="ECO:0000256" key="3">
    <source>
        <dbReference type="PROSITE-ProRule" id="PRU00284"/>
    </source>
</evidence>
<dbReference type="SMART" id="SM00283">
    <property type="entry name" value="MA"/>
    <property type="match status" value="1"/>
</dbReference>
<dbReference type="SUPFAM" id="SSF58104">
    <property type="entry name" value="Methyl-accepting chemotaxis protein (MCP) signaling domain"/>
    <property type="match status" value="1"/>
</dbReference>